<evidence type="ECO:0000256" key="6">
    <source>
        <dbReference type="ARBA" id="ARBA00023277"/>
    </source>
</evidence>
<sequence>MKYESMLLAGRAGRIWRLFSLAGLFALALGALMVAPAAQAEADRQTCSNNEVGTHNGFFYTMWFDHGTSCIQLKAGGRYALTWQVPNNGNVVAGKGWATSARRTISYSGTYSPGGGGASYLAVYGWTQNPLVEYYIVDNWSNYNPSSGGTFMGTVTTDGDVYDIYKSRRYGAPNITGTNQDFDQYWSVRRTKRTSGTITTGNHFDAWASKGMNLGDFNYCPSQHCYQVLATEGYNNSGSSDLTVSEGTPPPPPTAAVGLINLNSGKALDTWSSNDASPLQQWDYWATDNQKWSIVRGRLPDTWEVRSKSNGKCVSVPSSSTTPGAVLNQWPCYGGTEQLWYQVWINYPQLFQLVNVNSTQCMDVSYGSGANGAAIIQWTCHSGNSQRWSTRP</sequence>
<dbReference type="EC" id="3.2.1.8" evidence="3 9"/>
<dbReference type="InterPro" id="IPR013319">
    <property type="entry name" value="GH11/12"/>
</dbReference>
<evidence type="ECO:0000256" key="4">
    <source>
        <dbReference type="ARBA" id="ARBA00022651"/>
    </source>
</evidence>
<dbReference type="PRINTS" id="PR00911">
    <property type="entry name" value="GLHYDRLASE11"/>
</dbReference>
<dbReference type="Pfam" id="PF00652">
    <property type="entry name" value="Ricin_B_lectin"/>
    <property type="match status" value="1"/>
</dbReference>
<dbReference type="PROSITE" id="PS51761">
    <property type="entry name" value="GH11_3"/>
    <property type="match status" value="1"/>
</dbReference>
<comment type="caution">
    <text evidence="13">The sequence shown here is derived from an EMBL/GenBank/DDBJ whole genome shotgun (WGS) entry which is preliminary data.</text>
</comment>
<feature type="active site" description="Nucleophile" evidence="9">
    <location>
        <position position="133"/>
    </location>
</feature>
<dbReference type="Proteomes" id="UP001254759">
    <property type="component" value="Unassembled WGS sequence"/>
</dbReference>
<dbReference type="Pfam" id="PF00457">
    <property type="entry name" value="Glyco_hydro_11"/>
    <property type="match status" value="1"/>
</dbReference>
<evidence type="ECO:0000256" key="9">
    <source>
        <dbReference type="PROSITE-ProRule" id="PRU01097"/>
    </source>
</evidence>
<comment type="similarity">
    <text evidence="9 10">Belongs to the glycosyl hydrolase 11 (cellulase G) family.</text>
</comment>
<evidence type="ECO:0000256" key="7">
    <source>
        <dbReference type="ARBA" id="ARBA00023295"/>
    </source>
</evidence>
<evidence type="ECO:0000256" key="11">
    <source>
        <dbReference type="SAM" id="SignalP"/>
    </source>
</evidence>
<keyword evidence="11" id="KW-0732">Signal</keyword>
<feature type="chain" id="PRO_5045174252" description="Endo-1,4-beta-xylanase" evidence="11">
    <location>
        <begin position="41"/>
        <end position="392"/>
    </location>
</feature>
<keyword evidence="7 9" id="KW-0326">Glycosidase</keyword>
<dbReference type="PROSITE" id="PS50231">
    <property type="entry name" value="RICIN_B_LECTIN"/>
    <property type="match status" value="1"/>
</dbReference>
<comment type="catalytic activity">
    <reaction evidence="1 9 10">
        <text>Endohydrolysis of (1-&gt;4)-beta-D-xylosidic linkages in xylans.</text>
        <dbReference type="EC" id="3.2.1.8"/>
    </reaction>
</comment>
<evidence type="ECO:0000256" key="3">
    <source>
        <dbReference type="ARBA" id="ARBA00012590"/>
    </source>
</evidence>
<feature type="active site" description="Proton donor" evidence="9">
    <location>
        <position position="232"/>
    </location>
</feature>
<dbReference type="InterPro" id="IPR013320">
    <property type="entry name" value="ConA-like_dom_sf"/>
</dbReference>
<evidence type="ECO:0000256" key="10">
    <source>
        <dbReference type="RuleBase" id="RU362015"/>
    </source>
</evidence>
<evidence type="ECO:0000256" key="8">
    <source>
        <dbReference type="ARBA" id="ARBA00023326"/>
    </source>
</evidence>
<evidence type="ECO:0000256" key="2">
    <source>
        <dbReference type="ARBA" id="ARBA00004851"/>
    </source>
</evidence>
<dbReference type="InterPro" id="IPR001137">
    <property type="entry name" value="Glyco_hydro_11"/>
</dbReference>
<accession>A0ABU1RWQ8</accession>
<gene>
    <name evidence="13" type="ORF">J2W94_003526</name>
</gene>
<dbReference type="SUPFAM" id="SSF49899">
    <property type="entry name" value="Concanavalin A-like lectins/glucanases"/>
    <property type="match status" value="1"/>
</dbReference>
<dbReference type="CDD" id="cd00161">
    <property type="entry name" value="beta-trefoil_Ricin-like"/>
    <property type="match status" value="1"/>
</dbReference>
<evidence type="ECO:0000313" key="14">
    <source>
        <dbReference type="Proteomes" id="UP001254759"/>
    </source>
</evidence>
<feature type="signal peptide" evidence="11">
    <location>
        <begin position="1"/>
        <end position="40"/>
    </location>
</feature>
<keyword evidence="8 9" id="KW-0624">Polysaccharide degradation</keyword>
<evidence type="ECO:0000259" key="12">
    <source>
        <dbReference type="PROSITE" id="PS51761"/>
    </source>
</evidence>
<evidence type="ECO:0000256" key="5">
    <source>
        <dbReference type="ARBA" id="ARBA00022801"/>
    </source>
</evidence>
<evidence type="ECO:0000256" key="1">
    <source>
        <dbReference type="ARBA" id="ARBA00000681"/>
    </source>
</evidence>
<keyword evidence="6 9" id="KW-0119">Carbohydrate metabolism</keyword>
<proteinExistence type="inferred from homology"/>
<keyword evidence="5 9" id="KW-0378">Hydrolase</keyword>
<dbReference type="Gene3D" id="2.60.120.180">
    <property type="match status" value="1"/>
</dbReference>
<protein>
    <recommendedName>
        <fullName evidence="3 9">Endo-1,4-beta-xylanase</fullName>
        <ecNumber evidence="3 9">3.2.1.8</ecNumber>
    </recommendedName>
</protein>
<keyword evidence="14" id="KW-1185">Reference proteome</keyword>
<dbReference type="SMART" id="SM00458">
    <property type="entry name" value="RICIN"/>
    <property type="match status" value="1"/>
</dbReference>
<dbReference type="EMBL" id="JAVDTT010000006">
    <property type="protein sequence ID" value="MDR6843213.1"/>
    <property type="molecule type" value="Genomic_DNA"/>
</dbReference>
<dbReference type="GO" id="GO:0031176">
    <property type="term" value="F:endo-1,4-beta-xylanase activity"/>
    <property type="evidence" value="ECO:0007669"/>
    <property type="project" value="UniProtKB-EC"/>
</dbReference>
<comment type="pathway">
    <text evidence="2 9 10">Glycan degradation; xylan degradation.</text>
</comment>
<dbReference type="InterPro" id="IPR035992">
    <property type="entry name" value="Ricin_B-like_lectins"/>
</dbReference>
<name>A0ABU1RWQ8_9GAMM</name>
<dbReference type="PROSITE" id="PS00776">
    <property type="entry name" value="GH11_1"/>
    <property type="match status" value="1"/>
</dbReference>
<dbReference type="SUPFAM" id="SSF50370">
    <property type="entry name" value="Ricin B-like lectins"/>
    <property type="match status" value="1"/>
</dbReference>
<dbReference type="InterPro" id="IPR033123">
    <property type="entry name" value="GH11_dom"/>
</dbReference>
<dbReference type="RefSeq" id="WP_310096199.1">
    <property type="nucleotide sequence ID" value="NZ_JAVDTT010000006.1"/>
</dbReference>
<evidence type="ECO:0000313" key="13">
    <source>
        <dbReference type="EMBL" id="MDR6843213.1"/>
    </source>
</evidence>
<organism evidence="13 14">
    <name type="scientific">Pseudoxanthomonas sacheonensis</name>
    <dbReference type="NCBI Taxonomy" id="443615"/>
    <lineage>
        <taxon>Bacteria</taxon>
        <taxon>Pseudomonadati</taxon>
        <taxon>Pseudomonadota</taxon>
        <taxon>Gammaproteobacteria</taxon>
        <taxon>Lysobacterales</taxon>
        <taxon>Lysobacteraceae</taxon>
        <taxon>Pseudoxanthomonas</taxon>
    </lineage>
</organism>
<dbReference type="Gene3D" id="2.80.10.50">
    <property type="match status" value="2"/>
</dbReference>
<dbReference type="InterPro" id="IPR000772">
    <property type="entry name" value="Ricin_B_lectin"/>
</dbReference>
<keyword evidence="4 9" id="KW-0858">Xylan degradation</keyword>
<dbReference type="PANTHER" id="PTHR46828:SF2">
    <property type="entry name" value="ENDO-1,4-BETA-XYLANASE A-RELATED"/>
    <property type="match status" value="1"/>
</dbReference>
<dbReference type="InterPro" id="IPR018208">
    <property type="entry name" value="GH11_AS_1"/>
</dbReference>
<feature type="domain" description="GH11" evidence="12">
    <location>
        <begin position="46"/>
        <end position="245"/>
    </location>
</feature>
<reference evidence="13 14" key="1">
    <citation type="submission" date="2023-07" db="EMBL/GenBank/DDBJ databases">
        <title>Sorghum-associated microbial communities from plants grown in Nebraska, USA.</title>
        <authorList>
            <person name="Schachtman D."/>
        </authorList>
    </citation>
    <scope>NUCLEOTIDE SEQUENCE [LARGE SCALE GENOMIC DNA]</scope>
    <source>
        <strain evidence="13 14">BE107</strain>
    </source>
</reference>
<dbReference type="PANTHER" id="PTHR46828">
    <property type="entry name" value="ENDO-1,4-BETA-XYLANASE A-RELATED"/>
    <property type="match status" value="1"/>
</dbReference>